<dbReference type="InterPro" id="IPR001680">
    <property type="entry name" value="WD40_rpt"/>
</dbReference>
<dbReference type="PANTHER" id="PTHR12616">
    <property type="entry name" value="VACUOLAR PROTEIN SORTING VPS41"/>
    <property type="match status" value="1"/>
</dbReference>
<accession>A0AAW2SDL1</accession>
<protein>
    <submittedName>
        <fullName evidence="3">Vacuolar protein sorting-associated protein 41</fullName>
    </submittedName>
</protein>
<dbReference type="InterPro" id="IPR015943">
    <property type="entry name" value="WD40/YVTN_repeat-like_dom_sf"/>
</dbReference>
<dbReference type="GO" id="GO:0006623">
    <property type="term" value="P:protein targeting to vacuole"/>
    <property type="evidence" value="ECO:0007669"/>
    <property type="project" value="InterPro"/>
</dbReference>
<dbReference type="InterPro" id="IPR036322">
    <property type="entry name" value="WD40_repeat_dom_sf"/>
</dbReference>
<dbReference type="Pfam" id="PF23411">
    <property type="entry name" value="Beta-prop_Vps41"/>
    <property type="match status" value="1"/>
</dbReference>
<dbReference type="SMART" id="SM00320">
    <property type="entry name" value="WD40"/>
    <property type="match status" value="2"/>
</dbReference>
<sequence>MSPKPPENGMEGDDEREEESEEENSEEEEEDEPRLKYQRMGGSVPTLLQSDAASCVAIAERMIALGTHSGSVHILDFLGNQVKEFIAHTAAVNDLCFDIEGEYIASCSDDGSVVISSLFTDERMKFEYHRPMKTILDPDYVRKSSRRFVTGGLAGHLYFNVKKWIGYRDQVLHSGEGPVHSVKWRASLIAWANDAGVKVYDAANDQRVTFIERPRGSPRPELLLPHLVWQTTYFISGIAPFGDSLVVLAYIPVEEDGEKDFSSTIPSRQGNAQRPEVRVVTWNNDELATDALPIHGFEHYKAKDYSLAHAPFSGSSYAGGQWAAGDEPLYYIVSPKDVVIAKPRDTEDHISWLLQHGYHEKALAAVEAGQGRSELLDEWNLAFHFLIILSDFEHCTSGIKLLLHGKRSA</sequence>
<feature type="region of interest" description="Disordered" evidence="1">
    <location>
        <begin position="1"/>
        <end position="37"/>
    </location>
</feature>
<evidence type="ECO:0000259" key="2">
    <source>
        <dbReference type="Pfam" id="PF23411"/>
    </source>
</evidence>
<name>A0AAW2SDL1_9LAMI</name>
<dbReference type="GO" id="GO:0009267">
    <property type="term" value="P:cellular response to starvation"/>
    <property type="evidence" value="ECO:0007669"/>
    <property type="project" value="TreeGrafter"/>
</dbReference>
<dbReference type="InterPro" id="IPR045111">
    <property type="entry name" value="Vps41/Vps8"/>
</dbReference>
<feature type="domain" description="Vps41 beta-propeller" evidence="2">
    <location>
        <begin position="35"/>
        <end position="231"/>
    </location>
</feature>
<feature type="compositionally biased region" description="Acidic residues" evidence="1">
    <location>
        <begin position="10"/>
        <end position="32"/>
    </location>
</feature>
<dbReference type="SUPFAM" id="SSF50978">
    <property type="entry name" value="WD40 repeat-like"/>
    <property type="match status" value="1"/>
</dbReference>
<dbReference type="GO" id="GO:0030897">
    <property type="term" value="C:HOPS complex"/>
    <property type="evidence" value="ECO:0007669"/>
    <property type="project" value="TreeGrafter"/>
</dbReference>
<gene>
    <name evidence="3" type="ORF">Scaly_0416600</name>
</gene>
<evidence type="ECO:0000313" key="3">
    <source>
        <dbReference type="EMBL" id="KAL0390595.1"/>
    </source>
</evidence>
<organism evidence="3">
    <name type="scientific">Sesamum calycinum</name>
    <dbReference type="NCBI Taxonomy" id="2727403"/>
    <lineage>
        <taxon>Eukaryota</taxon>
        <taxon>Viridiplantae</taxon>
        <taxon>Streptophyta</taxon>
        <taxon>Embryophyta</taxon>
        <taxon>Tracheophyta</taxon>
        <taxon>Spermatophyta</taxon>
        <taxon>Magnoliopsida</taxon>
        <taxon>eudicotyledons</taxon>
        <taxon>Gunneridae</taxon>
        <taxon>Pentapetalae</taxon>
        <taxon>asterids</taxon>
        <taxon>lamiids</taxon>
        <taxon>Lamiales</taxon>
        <taxon>Pedaliaceae</taxon>
        <taxon>Sesamum</taxon>
    </lineage>
</organism>
<dbReference type="EMBL" id="JACGWM010000002">
    <property type="protein sequence ID" value="KAL0390595.1"/>
    <property type="molecule type" value="Genomic_DNA"/>
</dbReference>
<dbReference type="InterPro" id="IPR057780">
    <property type="entry name" value="Beta-prop_Vps41"/>
</dbReference>
<comment type="caution">
    <text evidence="3">The sequence shown here is derived from an EMBL/GenBank/DDBJ whole genome shotgun (WGS) entry which is preliminary data.</text>
</comment>
<dbReference type="GO" id="GO:0005770">
    <property type="term" value="C:late endosome"/>
    <property type="evidence" value="ECO:0007669"/>
    <property type="project" value="TreeGrafter"/>
</dbReference>
<dbReference type="GO" id="GO:0016236">
    <property type="term" value="P:macroautophagy"/>
    <property type="evidence" value="ECO:0007669"/>
    <property type="project" value="TreeGrafter"/>
</dbReference>
<evidence type="ECO:0000256" key="1">
    <source>
        <dbReference type="SAM" id="MobiDB-lite"/>
    </source>
</evidence>
<reference evidence="3" key="1">
    <citation type="submission" date="2020-06" db="EMBL/GenBank/DDBJ databases">
        <authorList>
            <person name="Li T."/>
            <person name="Hu X."/>
            <person name="Zhang T."/>
            <person name="Song X."/>
            <person name="Zhang H."/>
            <person name="Dai N."/>
            <person name="Sheng W."/>
            <person name="Hou X."/>
            <person name="Wei L."/>
        </authorList>
    </citation>
    <scope>NUCLEOTIDE SEQUENCE</scope>
    <source>
        <strain evidence="3">KEN8</strain>
        <tissue evidence="3">Leaf</tissue>
    </source>
</reference>
<dbReference type="Gene3D" id="2.130.10.10">
    <property type="entry name" value="YVTN repeat-like/Quinoprotein amine dehydrogenase"/>
    <property type="match status" value="1"/>
</dbReference>
<dbReference type="AlphaFoldDB" id="A0AAW2SDL1"/>
<dbReference type="GO" id="GO:0034058">
    <property type="term" value="P:endosomal vesicle fusion"/>
    <property type="evidence" value="ECO:0007669"/>
    <property type="project" value="TreeGrafter"/>
</dbReference>
<reference evidence="3" key="2">
    <citation type="journal article" date="2024" name="Plant">
        <title>Genomic evolution and insights into agronomic trait innovations of Sesamum species.</title>
        <authorList>
            <person name="Miao H."/>
            <person name="Wang L."/>
            <person name="Qu L."/>
            <person name="Liu H."/>
            <person name="Sun Y."/>
            <person name="Le M."/>
            <person name="Wang Q."/>
            <person name="Wei S."/>
            <person name="Zheng Y."/>
            <person name="Lin W."/>
            <person name="Duan Y."/>
            <person name="Cao H."/>
            <person name="Xiong S."/>
            <person name="Wang X."/>
            <person name="Wei L."/>
            <person name="Li C."/>
            <person name="Ma Q."/>
            <person name="Ju M."/>
            <person name="Zhao R."/>
            <person name="Li G."/>
            <person name="Mu C."/>
            <person name="Tian Q."/>
            <person name="Mei H."/>
            <person name="Zhang T."/>
            <person name="Gao T."/>
            <person name="Zhang H."/>
        </authorList>
    </citation>
    <scope>NUCLEOTIDE SEQUENCE</scope>
    <source>
        <strain evidence="3">KEN8</strain>
    </source>
</reference>
<dbReference type="PANTHER" id="PTHR12616:SF1">
    <property type="entry name" value="VACUOLAR PROTEIN SORTING-ASSOCIATED PROTEIN 41 HOMOLOG"/>
    <property type="match status" value="1"/>
</dbReference>
<proteinExistence type="predicted"/>